<dbReference type="Pfam" id="PF22763">
    <property type="entry name" value="NrS1-1_pol-like_HBD"/>
    <property type="match status" value="1"/>
</dbReference>
<protein>
    <submittedName>
        <fullName evidence="3">Replicative primase/helicase</fullName>
    </submittedName>
</protein>
<evidence type="ECO:0000313" key="3">
    <source>
        <dbReference type="EMBL" id="XCB08961.1"/>
    </source>
</evidence>
<accession>A0AAU7YVD1</accession>
<name>A0AAU7YVD1_9CAUD</name>
<feature type="domain" description="NrS-1 polymerase-like HBD" evidence="2">
    <location>
        <begin position="218"/>
        <end position="263"/>
    </location>
</feature>
<reference evidence="3" key="1">
    <citation type="submission" date="2024-06" db="EMBL/GenBank/DDBJ databases">
        <authorList>
            <person name="Cheng P."/>
            <person name="A X."/>
        </authorList>
    </citation>
    <scope>NUCLEOTIDE SEQUENCE</scope>
</reference>
<sequence>MYRNIPEEMRIYPQWVMWRYEDTDSKKPTKVPYSARTGQLASVTDANTWATFDECVNAMSSGWYAGIGFVLTQNDPYSFIDLDDTKGDQTALDRQIKIYNEFDSYAERSPSGSGLHIIVKGEVPSGRRRSFIEVYSSLRYMTMTGDIYRNAPIKEQNELLNILWGQMGQGSVAVAHYAGVAEAKETDEQVYNRAVAAANGDKFAELFAGKWEGMYQSQSEADFALVDIIAFYTQNRAQIARMFRLSGLGQRDKAKRDDYVSYMLNKCFDRMLPPVDIDGLRNKLDEAIAAKEARERAEVASLNTNATQQQPQPVAPSIPESSKVYSVPPGLVGEIAQYIYAQAPRPVPEIALAGALGLVAGIVGRAYNISGTGLNQYVLLLAPTGTGKEAIASGIDKLMAQVIRTVPAAGDFIGPGEIASAQAIIKYMSKGPTSFVSLVGEFGIYLQQMASLNAPPHLLGLRRFILDAYNKSGEGKVLRPSIYSDKDKNTSAVLAPSFSLLGESTPEKFYEGLHEGLITEGLLPRFTMIEYHGEVPPLNKVGARVQPSFELIDRLSTLCAHSLMLNSQHKAINVQFAEGVEQISDKFEEHCRNNVNSSDRDVKRQLWSRAHMKALKLAGIVAVGNNPYDPVITSDVLSWATGVIVADVRNLLARFDAGEIGIDNDETKQLAKVIAAVKDFVVSPWPDVAKYAGEGASNLHSNRIVPYSYVQRKLAAVAVFRKDRIGASGAIKRALKTLCERGDLQEVSRATLSKDYGTSAVAYMIAHPGVFGL</sequence>
<feature type="compositionally biased region" description="Polar residues" evidence="1">
    <location>
        <begin position="301"/>
        <end position="312"/>
    </location>
</feature>
<proteinExistence type="predicted"/>
<evidence type="ECO:0000259" key="2">
    <source>
        <dbReference type="Pfam" id="PF22763"/>
    </source>
</evidence>
<dbReference type="EMBL" id="PP932004">
    <property type="protein sequence ID" value="XCB08961.1"/>
    <property type="molecule type" value="Genomic_DNA"/>
</dbReference>
<feature type="region of interest" description="Disordered" evidence="1">
    <location>
        <begin position="300"/>
        <end position="321"/>
    </location>
</feature>
<organism evidence="3">
    <name type="scientific">Stenotrophomonas phage vB_SmaS_QH3</name>
    <dbReference type="NCBI Taxonomy" id="3229738"/>
    <lineage>
        <taxon>Viruses</taxon>
        <taxon>Duplodnaviria</taxon>
        <taxon>Heunggongvirae</taxon>
        <taxon>Uroviricota</taxon>
        <taxon>Caudoviricetes</taxon>
        <taxon>Jondennisvirinae</taxon>
        <taxon>Septimatrevirus</taxon>
    </lineage>
</organism>
<evidence type="ECO:0000256" key="1">
    <source>
        <dbReference type="SAM" id="MobiDB-lite"/>
    </source>
</evidence>
<dbReference type="InterPro" id="IPR054468">
    <property type="entry name" value="NrSPol-like_HBD"/>
</dbReference>